<evidence type="ECO:0000256" key="1">
    <source>
        <dbReference type="ARBA" id="ARBA00004442"/>
    </source>
</evidence>
<dbReference type="GO" id="GO:0015288">
    <property type="term" value="F:porin activity"/>
    <property type="evidence" value="ECO:0007669"/>
    <property type="project" value="TreeGrafter"/>
</dbReference>
<sequence>MQIRLSHVALLAASLAMLPGARDANAETIYEALAKAYSNNSELNSARAGVRVQDENVPLAKSGYRPRVTGTSGISNSSTAGGPGVSSASFGIEIDQSIFDGFQTINNVRAAKARVLAERENLRNTEQNVLFDTAQAYVDVLQNRRIAALRQQNLAFLEEQVRAANARFEVGEGTRTDVEQARASRASALAQLTAARAAAQSSQAVLEQLTASSIKSVSPASPPGRGLPSSLDKAQAIAFSEHPAIRLRQHLVDAGLFDVKSAEGRFLPQVGLSASVSRTYTDSSTIPSPSDTATIGARVTVPIYQGGQASANVRQRKELLGQARINTDVSRDQVRAAVTSAWTQLVASRATVSASQETVRAARLALQGVIEERDVGQRTTLDVLDAQATVVEAQVGLVQAERNVIVASYALHSAIGRLSAARLGLGVKAHDPEDHYVAVKDKWYGLRTPDGR</sequence>
<evidence type="ECO:0000313" key="11">
    <source>
        <dbReference type="EMBL" id="TCD14203.1"/>
    </source>
</evidence>
<organism evidence="11 12">
    <name type="scientific">Oricola cellulosilytica</name>
    <dbReference type="NCBI Taxonomy" id="1429082"/>
    <lineage>
        <taxon>Bacteria</taxon>
        <taxon>Pseudomonadati</taxon>
        <taxon>Pseudomonadota</taxon>
        <taxon>Alphaproteobacteria</taxon>
        <taxon>Hyphomicrobiales</taxon>
        <taxon>Ahrensiaceae</taxon>
        <taxon>Oricola</taxon>
    </lineage>
</organism>
<comment type="similarity">
    <text evidence="2">Belongs to the outer membrane factor (OMF) (TC 1.B.17) family.</text>
</comment>
<evidence type="ECO:0000256" key="5">
    <source>
        <dbReference type="ARBA" id="ARBA00022692"/>
    </source>
</evidence>
<evidence type="ECO:0000256" key="4">
    <source>
        <dbReference type="ARBA" id="ARBA00022452"/>
    </source>
</evidence>
<keyword evidence="6" id="KW-0472">Membrane</keyword>
<proteinExistence type="inferred from homology"/>
<evidence type="ECO:0000256" key="10">
    <source>
        <dbReference type="SAM" id="SignalP"/>
    </source>
</evidence>
<gene>
    <name evidence="11" type="ORF">E0D97_08965</name>
</gene>
<dbReference type="PANTHER" id="PTHR30026:SF22">
    <property type="entry name" value="OUTER MEMBRANE EFFLUX PROTEIN"/>
    <property type="match status" value="1"/>
</dbReference>
<keyword evidence="12" id="KW-1185">Reference proteome</keyword>
<evidence type="ECO:0000256" key="7">
    <source>
        <dbReference type="ARBA" id="ARBA00023237"/>
    </source>
</evidence>
<name>A0A4R0PCE4_9HYPH</name>
<feature type="coiled-coil region" evidence="8">
    <location>
        <begin position="105"/>
        <end position="167"/>
    </location>
</feature>
<dbReference type="PANTHER" id="PTHR30026">
    <property type="entry name" value="OUTER MEMBRANE PROTEIN TOLC"/>
    <property type="match status" value="1"/>
</dbReference>
<evidence type="ECO:0000256" key="3">
    <source>
        <dbReference type="ARBA" id="ARBA00022448"/>
    </source>
</evidence>
<dbReference type="SUPFAM" id="SSF56954">
    <property type="entry name" value="Outer membrane efflux proteins (OEP)"/>
    <property type="match status" value="1"/>
</dbReference>
<keyword evidence="8" id="KW-0175">Coiled coil</keyword>
<accession>A0A4R0PCE4</accession>
<dbReference type="OrthoDB" id="9789368at2"/>
<comment type="caution">
    <text evidence="11">The sequence shown here is derived from an EMBL/GenBank/DDBJ whole genome shotgun (WGS) entry which is preliminary data.</text>
</comment>
<evidence type="ECO:0000313" key="12">
    <source>
        <dbReference type="Proteomes" id="UP000291301"/>
    </source>
</evidence>
<dbReference type="AlphaFoldDB" id="A0A4R0PCE4"/>
<comment type="subcellular location">
    <subcellularLocation>
        <location evidence="1">Cell outer membrane</location>
    </subcellularLocation>
</comment>
<dbReference type="GO" id="GO:0015562">
    <property type="term" value="F:efflux transmembrane transporter activity"/>
    <property type="evidence" value="ECO:0007669"/>
    <property type="project" value="InterPro"/>
</dbReference>
<evidence type="ECO:0000256" key="9">
    <source>
        <dbReference type="SAM" id="MobiDB-lite"/>
    </source>
</evidence>
<feature type="signal peptide" evidence="10">
    <location>
        <begin position="1"/>
        <end position="26"/>
    </location>
</feature>
<dbReference type="NCBIfam" id="TIGR01844">
    <property type="entry name" value="type_I_sec_TolC"/>
    <property type="match status" value="1"/>
</dbReference>
<dbReference type="GO" id="GO:1990281">
    <property type="term" value="C:efflux pump complex"/>
    <property type="evidence" value="ECO:0007669"/>
    <property type="project" value="TreeGrafter"/>
</dbReference>
<feature type="compositionally biased region" description="Polar residues" evidence="9">
    <location>
        <begin position="69"/>
        <end position="80"/>
    </location>
</feature>
<keyword evidence="10" id="KW-0732">Signal</keyword>
<dbReference type="RefSeq" id="WP_131567998.1">
    <property type="nucleotide sequence ID" value="NZ_JAINFK010000002.1"/>
</dbReference>
<keyword evidence="7" id="KW-0998">Cell outer membrane</keyword>
<dbReference type="Proteomes" id="UP000291301">
    <property type="component" value="Unassembled WGS sequence"/>
</dbReference>
<dbReference type="Gene3D" id="1.20.1600.10">
    <property type="entry name" value="Outer membrane efflux proteins (OEP)"/>
    <property type="match status" value="1"/>
</dbReference>
<keyword evidence="4" id="KW-1134">Transmembrane beta strand</keyword>
<dbReference type="InterPro" id="IPR003423">
    <property type="entry name" value="OMP_efflux"/>
</dbReference>
<evidence type="ECO:0000256" key="8">
    <source>
        <dbReference type="SAM" id="Coils"/>
    </source>
</evidence>
<evidence type="ECO:0000256" key="6">
    <source>
        <dbReference type="ARBA" id="ARBA00023136"/>
    </source>
</evidence>
<dbReference type="InterPro" id="IPR051906">
    <property type="entry name" value="TolC-like"/>
</dbReference>
<keyword evidence="5" id="KW-0812">Transmembrane</keyword>
<protein>
    <submittedName>
        <fullName evidence="11">Transporter</fullName>
    </submittedName>
</protein>
<dbReference type="GO" id="GO:0009279">
    <property type="term" value="C:cell outer membrane"/>
    <property type="evidence" value="ECO:0007669"/>
    <property type="project" value="UniProtKB-SubCell"/>
</dbReference>
<dbReference type="Pfam" id="PF02321">
    <property type="entry name" value="OEP"/>
    <property type="match status" value="2"/>
</dbReference>
<dbReference type="InterPro" id="IPR010130">
    <property type="entry name" value="T1SS_OMP_TolC"/>
</dbReference>
<reference evidence="11 12" key="1">
    <citation type="journal article" date="2015" name="Antonie Van Leeuwenhoek">
        <title>Oricola cellulosilytica gen. nov., sp. nov., a cellulose-degrading bacterium of the family Phyllobacteriaceae isolated from surface seashore water, and emended descriptions of Mesorhizobium loti and Phyllobacterium myrsinacearum.</title>
        <authorList>
            <person name="Hameed A."/>
            <person name="Shahina M."/>
            <person name="Lai W.A."/>
            <person name="Lin S.Y."/>
            <person name="Young L.S."/>
            <person name="Liu Y.C."/>
            <person name="Hsu Y.H."/>
            <person name="Young C.C."/>
        </authorList>
    </citation>
    <scope>NUCLEOTIDE SEQUENCE [LARGE SCALE GENOMIC DNA]</scope>
    <source>
        <strain evidence="11 12">KCTC 52183</strain>
    </source>
</reference>
<dbReference type="EMBL" id="SJST01000003">
    <property type="protein sequence ID" value="TCD14203.1"/>
    <property type="molecule type" value="Genomic_DNA"/>
</dbReference>
<feature type="region of interest" description="Disordered" evidence="9">
    <location>
        <begin position="62"/>
        <end position="82"/>
    </location>
</feature>
<keyword evidence="3" id="KW-0813">Transport</keyword>
<feature type="chain" id="PRO_5020496657" evidence="10">
    <location>
        <begin position="27"/>
        <end position="452"/>
    </location>
</feature>
<evidence type="ECO:0000256" key="2">
    <source>
        <dbReference type="ARBA" id="ARBA00007613"/>
    </source>
</evidence>